<evidence type="ECO:0000256" key="2">
    <source>
        <dbReference type="ARBA" id="ARBA00022490"/>
    </source>
</evidence>
<dbReference type="GO" id="GO:0000160">
    <property type="term" value="P:phosphorelay signal transduction system"/>
    <property type="evidence" value="ECO:0007669"/>
    <property type="project" value="UniProtKB-KW"/>
</dbReference>
<keyword evidence="2" id="KW-0963">Cytoplasm</keyword>
<sequence length="246" mass="27295">MIGRMPRQPVLFGALLLVAREADAIGRDHCGQLDVEEGLVTVVENVLAQAEDKQVAHKVLVAEDDSLIRMDLIEMLREEGYDVVGEAPNGQAAVDLTEKLSPDLVIMDIKMPVRDGIDAATEIAEKRLAPVVMLTAFSQRDFIEKARDAGAMAYLVKPFSKADLVPAIEVAVSRYHELKMLEKEVATMQDRLETRKLVERAKGLLMEKQSLSEPEAFKWIQRAAMDRRTTMKAVAQVVVETLGPTD</sequence>
<keyword evidence="16" id="KW-1185">Reference proteome</keyword>
<dbReference type="InterPro" id="IPR001789">
    <property type="entry name" value="Sig_transdc_resp-reg_receiver"/>
</dbReference>
<evidence type="ECO:0000259" key="13">
    <source>
        <dbReference type="PROSITE" id="PS50110"/>
    </source>
</evidence>
<keyword evidence="8" id="KW-0804">Transcription</keyword>
<dbReference type="SMART" id="SM00448">
    <property type="entry name" value="REC"/>
    <property type="match status" value="1"/>
</dbReference>
<evidence type="ECO:0000256" key="10">
    <source>
        <dbReference type="ARBA" id="ARBA00059282"/>
    </source>
</evidence>
<dbReference type="STRING" id="1220583.GOACH_27_00020"/>
<evidence type="ECO:0000256" key="6">
    <source>
        <dbReference type="ARBA" id="ARBA00023015"/>
    </source>
</evidence>
<protein>
    <recommendedName>
        <fullName evidence="11">Transcriptional regulatory protein PdtaR</fullName>
    </recommendedName>
</protein>
<evidence type="ECO:0000256" key="3">
    <source>
        <dbReference type="ARBA" id="ARBA00022553"/>
    </source>
</evidence>
<dbReference type="GO" id="GO:0031564">
    <property type="term" value="P:transcription antitermination"/>
    <property type="evidence" value="ECO:0007669"/>
    <property type="project" value="UniProtKB-KW"/>
</dbReference>
<dbReference type="SMART" id="SM01012">
    <property type="entry name" value="ANTAR"/>
    <property type="match status" value="1"/>
</dbReference>
<evidence type="ECO:0000313" key="15">
    <source>
        <dbReference type="EMBL" id="GAC50617.1"/>
    </source>
</evidence>
<keyword evidence="7" id="KW-0346">Stress response</keyword>
<dbReference type="PROSITE" id="PS50921">
    <property type="entry name" value="ANTAR"/>
    <property type="match status" value="1"/>
</dbReference>
<dbReference type="FunFam" id="1.10.10.10:FF:000157">
    <property type="entry name" value="Response regulator receiver"/>
    <property type="match status" value="1"/>
</dbReference>
<feature type="domain" description="Response regulatory" evidence="13">
    <location>
        <begin position="58"/>
        <end position="172"/>
    </location>
</feature>
<keyword evidence="3 12" id="KW-0597">Phosphoprotein</keyword>
<evidence type="ECO:0000256" key="7">
    <source>
        <dbReference type="ARBA" id="ARBA00023016"/>
    </source>
</evidence>
<dbReference type="Gene3D" id="3.40.50.2300">
    <property type="match status" value="1"/>
</dbReference>
<dbReference type="InterPro" id="IPR036388">
    <property type="entry name" value="WH-like_DNA-bd_sf"/>
</dbReference>
<comment type="subcellular location">
    <subcellularLocation>
        <location evidence="1">Cytoplasm</location>
    </subcellularLocation>
</comment>
<dbReference type="GO" id="GO:0005737">
    <property type="term" value="C:cytoplasm"/>
    <property type="evidence" value="ECO:0007669"/>
    <property type="project" value="UniProtKB-SubCell"/>
</dbReference>
<evidence type="ECO:0000256" key="5">
    <source>
        <dbReference type="ARBA" id="ARBA00023012"/>
    </source>
</evidence>
<keyword evidence="6" id="KW-0805">Transcription regulation</keyword>
<keyword evidence="5" id="KW-0902">Two-component regulatory system</keyword>
<feature type="modified residue" description="4-aspartylphosphate" evidence="12">
    <location>
        <position position="108"/>
    </location>
</feature>
<evidence type="ECO:0000256" key="9">
    <source>
        <dbReference type="ARBA" id="ARBA00055952"/>
    </source>
</evidence>
<evidence type="ECO:0000256" key="12">
    <source>
        <dbReference type="PROSITE-ProRule" id="PRU00169"/>
    </source>
</evidence>
<feature type="domain" description="ANTAR" evidence="14">
    <location>
        <begin position="178"/>
        <end position="239"/>
    </location>
</feature>
<dbReference type="Pfam" id="PF03861">
    <property type="entry name" value="ANTAR"/>
    <property type="match status" value="1"/>
</dbReference>
<evidence type="ECO:0000256" key="11">
    <source>
        <dbReference type="ARBA" id="ARBA00071182"/>
    </source>
</evidence>
<dbReference type="eggNOG" id="COG3707">
    <property type="taxonomic scope" value="Bacteria"/>
</dbReference>
<comment type="function">
    <text evidence="9">Member of the two-component regulatory system PdtaR/PdtaS. This two-component system plays an essential role in mycobacterial adaptation to poor nutrient conditions. PdtaR probably acts at the level of transcriptional antitermination rather than transcriptional initiation.</text>
</comment>
<evidence type="ECO:0000259" key="14">
    <source>
        <dbReference type="PROSITE" id="PS50921"/>
    </source>
</evidence>
<evidence type="ECO:0000313" key="16">
    <source>
        <dbReference type="Proteomes" id="UP000010988"/>
    </source>
</evidence>
<gene>
    <name evidence="15" type="ORF">GOACH_27_00020</name>
</gene>
<dbReference type="SUPFAM" id="SSF52172">
    <property type="entry name" value="CheY-like"/>
    <property type="match status" value="1"/>
</dbReference>
<organism evidence="15 16">
    <name type="scientific">Gordonia aichiensis NBRC 108223</name>
    <dbReference type="NCBI Taxonomy" id="1220583"/>
    <lineage>
        <taxon>Bacteria</taxon>
        <taxon>Bacillati</taxon>
        <taxon>Actinomycetota</taxon>
        <taxon>Actinomycetes</taxon>
        <taxon>Mycobacteriales</taxon>
        <taxon>Gordoniaceae</taxon>
        <taxon>Gordonia</taxon>
    </lineage>
</organism>
<dbReference type="PANTHER" id="PTHR43367:SF1">
    <property type="entry name" value="TWO-COMPONENT RESPONSE REGULATOR-LIKE APRR6-RELATED"/>
    <property type="match status" value="1"/>
</dbReference>
<dbReference type="FunFam" id="3.40.50.2300:FF:000050">
    <property type="entry name" value="Response regulator receiver"/>
    <property type="match status" value="1"/>
</dbReference>
<keyword evidence="4" id="KW-0889">Transcription antitermination</keyword>
<evidence type="ECO:0000256" key="4">
    <source>
        <dbReference type="ARBA" id="ARBA00022814"/>
    </source>
</evidence>
<dbReference type="Pfam" id="PF00072">
    <property type="entry name" value="Response_reg"/>
    <property type="match status" value="1"/>
</dbReference>
<dbReference type="PROSITE" id="PS50110">
    <property type="entry name" value="RESPONSE_REGULATORY"/>
    <property type="match status" value="1"/>
</dbReference>
<dbReference type="InterPro" id="IPR005561">
    <property type="entry name" value="ANTAR"/>
</dbReference>
<evidence type="ECO:0000256" key="1">
    <source>
        <dbReference type="ARBA" id="ARBA00004496"/>
    </source>
</evidence>
<dbReference type="Gene3D" id="1.10.10.10">
    <property type="entry name" value="Winged helix-like DNA-binding domain superfamily/Winged helix DNA-binding domain"/>
    <property type="match status" value="1"/>
</dbReference>
<dbReference type="EMBL" id="BANR01000027">
    <property type="protein sequence ID" value="GAC50617.1"/>
    <property type="molecule type" value="Genomic_DNA"/>
</dbReference>
<dbReference type="AlphaFoldDB" id="L7KRP2"/>
<dbReference type="Proteomes" id="UP000010988">
    <property type="component" value="Unassembled WGS sequence"/>
</dbReference>
<dbReference type="InterPro" id="IPR011006">
    <property type="entry name" value="CheY-like_superfamily"/>
</dbReference>
<comment type="caution">
    <text evidence="15">The sequence shown here is derived from an EMBL/GenBank/DDBJ whole genome shotgun (WGS) entry which is preliminary data.</text>
</comment>
<comment type="function">
    <text evidence="10">In addition, the PdtaR/PdtaS two-component system controls copper and nitric oxide (NO) resistance downstream of the intramembrane protease Rip1. This coupled Rip1/PdtaS/PdtaR circuit controls NO resistance and acute lung infection in mice by relieving PdtaR/PdtaS-mediated repression of isonitrile chalkophore biosynthesis. Two signals are required to fully inactivate the PdtaR/PdtaS system and mediate NO resistance: a cytoplasmic inhibitory signal through the PdtaS kinase mediated by direct sensing of NO and the production of PPE1-5', an NO-induced small RNA, to sequester PdtaR.</text>
</comment>
<accession>L7KRP2</accession>
<dbReference type="GO" id="GO:0003723">
    <property type="term" value="F:RNA binding"/>
    <property type="evidence" value="ECO:0007669"/>
    <property type="project" value="InterPro"/>
</dbReference>
<proteinExistence type="predicted"/>
<dbReference type="PANTHER" id="PTHR43367">
    <property type="match status" value="1"/>
</dbReference>
<name>L7KRP2_9ACTN</name>
<evidence type="ECO:0000256" key="8">
    <source>
        <dbReference type="ARBA" id="ARBA00023163"/>
    </source>
</evidence>
<reference evidence="15 16" key="1">
    <citation type="submission" date="2012-12" db="EMBL/GenBank/DDBJ databases">
        <title>Whole genome shotgun sequence of Gordonia aichiensis NBRC 108223.</title>
        <authorList>
            <person name="Isaki-Nakamura S."/>
            <person name="Hosoyama A."/>
            <person name="Tsuchikane K."/>
            <person name="Ando Y."/>
            <person name="Baba S."/>
            <person name="Ohji S."/>
            <person name="Hamada M."/>
            <person name="Tamura T."/>
            <person name="Yamazoe A."/>
            <person name="Yamazaki S."/>
            <person name="Fujita N."/>
        </authorList>
    </citation>
    <scope>NUCLEOTIDE SEQUENCE [LARGE SCALE GENOMIC DNA]</scope>
    <source>
        <strain evidence="15 16">NBRC 108223</strain>
    </source>
</reference>